<comment type="caution">
    <text evidence="2">The sequence shown here is derived from an EMBL/GenBank/DDBJ whole genome shotgun (WGS) entry which is preliminary data.</text>
</comment>
<evidence type="ECO:0000313" key="3">
    <source>
        <dbReference type="Proteomes" id="UP000188613"/>
    </source>
</evidence>
<reference evidence="2 3" key="1">
    <citation type="submission" date="2016-12" db="EMBL/GenBank/DDBJ databases">
        <title>Domibacillus sp. SAB 38T whole genome sequencing.</title>
        <authorList>
            <person name="Verma A."/>
            <person name="Ojha A.K."/>
            <person name="Krishnamurthi S."/>
        </authorList>
    </citation>
    <scope>NUCLEOTIDE SEQUENCE [LARGE SCALE GENOMIC DNA]</scope>
    <source>
        <strain evidence="2 3">SAB 38</strain>
    </source>
</reference>
<proteinExistence type="predicted"/>
<evidence type="ECO:0000256" key="1">
    <source>
        <dbReference type="SAM" id="MobiDB-lite"/>
    </source>
</evidence>
<gene>
    <name evidence="2" type="ORF">BTO28_07525</name>
</gene>
<dbReference type="Proteomes" id="UP000188613">
    <property type="component" value="Unassembled WGS sequence"/>
</dbReference>
<feature type="region of interest" description="Disordered" evidence="1">
    <location>
        <begin position="62"/>
        <end position="82"/>
    </location>
</feature>
<protein>
    <submittedName>
        <fullName evidence="2">Uncharacterized protein</fullName>
    </submittedName>
</protein>
<accession>A0A1V2A945</accession>
<evidence type="ECO:0000313" key="2">
    <source>
        <dbReference type="EMBL" id="OMP67382.1"/>
    </source>
</evidence>
<dbReference type="EMBL" id="MSFI01000010">
    <property type="protein sequence ID" value="OMP67382.1"/>
    <property type="molecule type" value="Genomic_DNA"/>
</dbReference>
<feature type="compositionally biased region" description="Low complexity" evidence="1">
    <location>
        <begin position="65"/>
        <end position="82"/>
    </location>
</feature>
<name>A0A1V2A945_9BACI</name>
<organism evidence="2 3">
    <name type="scientific">Domibacillus epiphyticus</name>
    <dbReference type="NCBI Taxonomy" id="1714355"/>
    <lineage>
        <taxon>Bacteria</taxon>
        <taxon>Bacillati</taxon>
        <taxon>Bacillota</taxon>
        <taxon>Bacilli</taxon>
        <taxon>Bacillales</taxon>
        <taxon>Bacillaceae</taxon>
        <taxon>Domibacillus</taxon>
    </lineage>
</organism>
<sequence>MLSLGAISAAFFGIARGVRNGTFQPFLQNIWSAMNSPAAQQVPQAVQGMMNGQPAQKMTQPLQGMMNNQTSQQQSPNQKPKM</sequence>
<keyword evidence="3" id="KW-1185">Reference proteome</keyword>
<dbReference type="AlphaFoldDB" id="A0A1V2A945"/>